<feature type="region of interest" description="Disordered" evidence="2">
    <location>
        <begin position="647"/>
        <end position="705"/>
    </location>
</feature>
<dbReference type="InterPro" id="IPR039340">
    <property type="entry name" value="Tfc4/TFIIIC-102/Sfc4"/>
</dbReference>
<accession>A0ABR1M500</accession>
<evidence type="ECO:0000256" key="2">
    <source>
        <dbReference type="SAM" id="MobiDB-lite"/>
    </source>
</evidence>
<dbReference type="GeneID" id="92027522"/>
<feature type="compositionally biased region" description="Low complexity" evidence="2">
    <location>
        <begin position="128"/>
        <end position="139"/>
    </location>
</feature>
<dbReference type="PANTHER" id="PTHR23082:SF0">
    <property type="entry name" value="GENERAL TRANSCRIPTION FACTOR 3C POLYPEPTIDE 3"/>
    <property type="match status" value="1"/>
</dbReference>
<feature type="repeat" description="TPR" evidence="1">
    <location>
        <begin position="983"/>
        <end position="1016"/>
    </location>
</feature>
<feature type="compositionally biased region" description="Acidic residues" evidence="2">
    <location>
        <begin position="154"/>
        <end position="164"/>
    </location>
</feature>
<gene>
    <name evidence="3" type="ORF">J3D65DRAFT_224647</name>
</gene>
<organism evidence="3 4">
    <name type="scientific">Phyllosticta citribraziliensis</name>
    <dbReference type="NCBI Taxonomy" id="989973"/>
    <lineage>
        <taxon>Eukaryota</taxon>
        <taxon>Fungi</taxon>
        <taxon>Dikarya</taxon>
        <taxon>Ascomycota</taxon>
        <taxon>Pezizomycotina</taxon>
        <taxon>Dothideomycetes</taxon>
        <taxon>Dothideomycetes incertae sedis</taxon>
        <taxon>Botryosphaeriales</taxon>
        <taxon>Phyllostictaceae</taxon>
        <taxon>Phyllosticta</taxon>
    </lineage>
</organism>
<dbReference type="SMART" id="SM00028">
    <property type="entry name" value="TPR"/>
    <property type="match status" value="4"/>
</dbReference>
<comment type="caution">
    <text evidence="3">The sequence shown here is derived from an EMBL/GenBank/DDBJ whole genome shotgun (WGS) entry which is preliminary data.</text>
</comment>
<keyword evidence="4" id="KW-1185">Reference proteome</keyword>
<feature type="compositionally biased region" description="Basic residues" evidence="2">
    <location>
        <begin position="169"/>
        <end position="195"/>
    </location>
</feature>
<dbReference type="Proteomes" id="UP001360953">
    <property type="component" value="Unassembled WGS sequence"/>
</dbReference>
<proteinExistence type="predicted"/>
<sequence>MDDYSQEYYEQDQPDQFHHGLHDNPFAAMFNAVNMNGYPPHDQHEPHYQAESGYYGQGPIVHEGFIPAAQNAHFGHDMDTNSHDHSGVSTPWAADADDEIMFDSEGEEVDGDDDVMMNDELVLHSDLPDLPDYALDPDYSMSDGDLEPDRGSEPDLDSGSDYDQEPVRKRGRGRGRGTSRGRGRGRGRGRPRGSRRRGDGDARGAPRKGRRGPREAKDPGPVFKKILSEATQAWIRQDLETAQKAAGEAIKINPEVFAAYNLLSEILYAKGQLEESVNVLSMGAVLQRDAALWHKIATRVLELDIDERARLEWAHRCYSQVIRLDNSDWEARCQRLDFQLRFDHKGQAKLELEMMLKIEGHQYDLDRIQQLAELCAVTREPARAVEPFEKAIRHHLTASGEDSSQLDWQSLNSYLELMSTLKRYEEAIPLLKSTARYIVGRQDESFWDQFEDDREWDINDEPRRVQMDGFVQERFPHDAYGVGLPLEIRVKLGLFRLGLGNQEEAQAHFQHLEPEDVSDTATVLDFDDLFRDVADALTIAGCHAEALRYYKALKRIPEVPQTALRISIAACYFAMEKTDEAEQQINEALDIAGQNLSSRLQVARFFQEWGMMERCEDIARDVIQRGGADLVKKAKIKVQLPQNIRSAQARLPPARKLQPLMPKPASREFDGQPKPTTLQSQEPKKIRSKSRKPKEPEGPRRRLRGLLDSQVEKLEEAQERDRLIRELFAELKSLQAGVDDGNPEAIEAYMDAASEMVDEFRRMEAFYPRRDKHVKFGGYFGRSGRMKESSLAYLATVSNRAGAAEGKFPPDQQPDPETIPGDFHDIPFDAWLDIFCQHALLLAKKGINGRCWSVLEGAALANVFHHDPEREYKIHITWMACALLLRDEEHLCNACRYLIKRHPYANDAYRLFGIINRLYTGHRTWYNAGPSQKFILRLIKAMDFALLDEASRKKYKFGDQERSGYTRGGQNDGNPEGISEVNVALLAMYGHILASGGTYLNALNYYFRAYSITPEDPVLNFSIAIAYIQHAMKRQSENRQYQIQQGLAFLHQYYKLRTEENVASLAQEAEFNVARVWHTLGLVHLALPSYEKVLALSDDVRKENATKSRGSVVDDFAADAAFSIQIILSLAEELRGARAVTEKWLVL</sequence>
<evidence type="ECO:0008006" key="5">
    <source>
        <dbReference type="Google" id="ProtNLM"/>
    </source>
</evidence>
<dbReference type="PROSITE" id="PS50005">
    <property type="entry name" value="TPR"/>
    <property type="match status" value="1"/>
</dbReference>
<name>A0ABR1M500_9PEZI</name>
<dbReference type="RefSeq" id="XP_066658963.1">
    <property type="nucleotide sequence ID" value="XM_066794616.1"/>
</dbReference>
<dbReference type="EMBL" id="JBBPEH010000002">
    <property type="protein sequence ID" value="KAK7542670.1"/>
    <property type="molecule type" value="Genomic_DNA"/>
</dbReference>
<dbReference type="SUPFAM" id="SSF48452">
    <property type="entry name" value="TPR-like"/>
    <property type="match status" value="2"/>
</dbReference>
<dbReference type="SUPFAM" id="SSF81901">
    <property type="entry name" value="HCP-like"/>
    <property type="match status" value="1"/>
</dbReference>
<reference evidence="3 4" key="1">
    <citation type="submission" date="2024-04" db="EMBL/GenBank/DDBJ databases">
        <title>Phyllosticta paracitricarpa is synonymous to the EU quarantine fungus P. citricarpa based on phylogenomic analyses.</title>
        <authorList>
            <consortium name="Lawrence Berkeley National Laboratory"/>
            <person name="Van ingen-buijs V.A."/>
            <person name="Van westerhoven A.C."/>
            <person name="Haridas S."/>
            <person name="Skiadas P."/>
            <person name="Martin F."/>
            <person name="Groenewald J.Z."/>
            <person name="Crous P.W."/>
            <person name="Seidl M.F."/>
        </authorList>
    </citation>
    <scope>NUCLEOTIDE SEQUENCE [LARGE SCALE GENOMIC DNA]</scope>
    <source>
        <strain evidence="3 4">CPC 17464</strain>
    </source>
</reference>
<evidence type="ECO:0000313" key="3">
    <source>
        <dbReference type="EMBL" id="KAK7542670.1"/>
    </source>
</evidence>
<evidence type="ECO:0000313" key="4">
    <source>
        <dbReference type="Proteomes" id="UP001360953"/>
    </source>
</evidence>
<protein>
    <recommendedName>
        <fullName evidence="5">TPR-like protein</fullName>
    </recommendedName>
</protein>
<dbReference type="PANTHER" id="PTHR23082">
    <property type="entry name" value="TRANSCRIPTION INITIATION FACTOR IIIC TFIIIC , POLYPEPTIDE 3-RELATED"/>
    <property type="match status" value="1"/>
</dbReference>
<dbReference type="Gene3D" id="1.25.40.10">
    <property type="entry name" value="Tetratricopeptide repeat domain"/>
    <property type="match status" value="3"/>
</dbReference>
<dbReference type="InterPro" id="IPR019734">
    <property type="entry name" value="TPR_rpt"/>
</dbReference>
<dbReference type="InterPro" id="IPR011990">
    <property type="entry name" value="TPR-like_helical_dom_sf"/>
</dbReference>
<keyword evidence="1" id="KW-0802">TPR repeat</keyword>
<feature type="region of interest" description="Disordered" evidence="2">
    <location>
        <begin position="127"/>
        <end position="222"/>
    </location>
</feature>
<evidence type="ECO:0000256" key="1">
    <source>
        <dbReference type="PROSITE-ProRule" id="PRU00339"/>
    </source>
</evidence>